<dbReference type="Proteomes" id="UP000182241">
    <property type="component" value="Unassembled WGS sequence"/>
</dbReference>
<dbReference type="SUPFAM" id="SSF109854">
    <property type="entry name" value="DinB/YfiT-like putative metalloenzymes"/>
    <property type="match status" value="1"/>
</dbReference>
<dbReference type="EMBL" id="FNSA01000003">
    <property type="protein sequence ID" value="SEB82550.1"/>
    <property type="molecule type" value="Genomic_DNA"/>
</dbReference>
<dbReference type="OrthoDB" id="4548523at2"/>
<dbReference type="RefSeq" id="WP_068740771.1">
    <property type="nucleotide sequence ID" value="NZ_CP019066.1"/>
</dbReference>
<accession>A0A1H4MHG0</accession>
<protein>
    <recommendedName>
        <fullName evidence="3">DinB superfamily protein</fullName>
    </recommendedName>
</protein>
<evidence type="ECO:0000313" key="1">
    <source>
        <dbReference type="EMBL" id="SEB82550.1"/>
    </source>
</evidence>
<dbReference type="KEGG" id="tsm:ASU32_03265"/>
<organism evidence="1 2">
    <name type="scientific">Tsukamurella tyrosinosolvens</name>
    <dbReference type="NCBI Taxonomy" id="57704"/>
    <lineage>
        <taxon>Bacteria</taxon>
        <taxon>Bacillati</taxon>
        <taxon>Actinomycetota</taxon>
        <taxon>Actinomycetes</taxon>
        <taxon>Mycobacteriales</taxon>
        <taxon>Tsukamurellaceae</taxon>
        <taxon>Tsukamurella</taxon>
    </lineage>
</organism>
<name>A0A1H4MHG0_TSUTY</name>
<evidence type="ECO:0000313" key="2">
    <source>
        <dbReference type="Proteomes" id="UP000182241"/>
    </source>
</evidence>
<dbReference type="STRING" id="57704.SAMN04489793_0870"/>
<dbReference type="Pfam" id="PF04978">
    <property type="entry name" value="MST"/>
    <property type="match status" value="1"/>
</dbReference>
<reference evidence="2" key="1">
    <citation type="submission" date="2016-10" db="EMBL/GenBank/DDBJ databases">
        <authorList>
            <person name="Varghese N."/>
            <person name="Submissions S."/>
        </authorList>
    </citation>
    <scope>NUCLEOTIDE SEQUENCE [LARGE SCALE GENOMIC DNA]</scope>
    <source>
        <strain evidence="2">DSM 44234</strain>
    </source>
</reference>
<keyword evidence="2" id="KW-1185">Reference proteome</keyword>
<dbReference type="InterPro" id="IPR034660">
    <property type="entry name" value="DinB/YfiT-like"/>
</dbReference>
<dbReference type="InterPro" id="IPR007061">
    <property type="entry name" value="MST-like"/>
</dbReference>
<proteinExistence type="predicted"/>
<dbReference type="Gene3D" id="1.20.120.450">
    <property type="entry name" value="dinb family like domain"/>
    <property type="match status" value="1"/>
</dbReference>
<sequence>MPFMAPPADSERAGLRGFLAQQLDGLRHTAFGLTEAQIRLSPARSTLTVGGLLKHVTLTVNAWSARAEAAPELFSDPRLDAMAEGDDFRVREDETLASLLAAHDAATARALAVADTADLDAVAPARPAPWFPDGFEGWTVRWILLHVIEEVARHAGHADILREEIDGATGYPLIAAAEGLGDLGFVQPWTPDRD</sequence>
<evidence type="ECO:0008006" key="3">
    <source>
        <dbReference type="Google" id="ProtNLM"/>
    </source>
</evidence>
<gene>
    <name evidence="1" type="ORF">SAMN04489793_0870</name>
</gene>
<dbReference type="AlphaFoldDB" id="A0A1H4MHG0"/>